<dbReference type="OrthoDB" id="7340501at2759"/>
<feature type="compositionally biased region" description="Acidic residues" evidence="2">
    <location>
        <begin position="442"/>
        <end position="451"/>
    </location>
</feature>
<dbReference type="FunFam" id="3.30.420.40:FF:000058">
    <property type="entry name" value="Putative actin-related protein 5"/>
    <property type="match status" value="1"/>
</dbReference>
<dbReference type="HOGENOM" id="CLU_008246_1_0_1"/>
<protein>
    <recommendedName>
        <fullName evidence="5">Actin-like ATPase domain-containing protein</fullName>
    </recommendedName>
</protein>
<feature type="compositionally biased region" description="Basic and acidic residues" evidence="2">
    <location>
        <begin position="421"/>
        <end position="441"/>
    </location>
</feature>
<dbReference type="Gene3D" id="2.30.36.70">
    <property type="entry name" value="Actin, Chain A, domain 2"/>
    <property type="match status" value="1"/>
</dbReference>
<keyword evidence="4" id="KW-1185">Reference proteome</keyword>
<dbReference type="SMART" id="SM00268">
    <property type="entry name" value="ACTIN"/>
    <property type="match status" value="1"/>
</dbReference>
<dbReference type="InterPro" id="IPR043129">
    <property type="entry name" value="ATPase_NBD"/>
</dbReference>
<name>A0A0C2YFH5_HEBCY</name>
<dbReference type="SUPFAM" id="SSF53067">
    <property type="entry name" value="Actin-like ATPase domain"/>
    <property type="match status" value="2"/>
</dbReference>
<gene>
    <name evidence="3" type="ORF">M413DRAFT_440220</name>
</gene>
<dbReference type="Proteomes" id="UP000053424">
    <property type="component" value="Unassembled WGS sequence"/>
</dbReference>
<reference evidence="4" key="2">
    <citation type="submission" date="2015-01" db="EMBL/GenBank/DDBJ databases">
        <title>Evolutionary Origins and Diversification of the Mycorrhizal Mutualists.</title>
        <authorList>
            <consortium name="DOE Joint Genome Institute"/>
            <consortium name="Mycorrhizal Genomics Consortium"/>
            <person name="Kohler A."/>
            <person name="Kuo A."/>
            <person name="Nagy L.G."/>
            <person name="Floudas D."/>
            <person name="Copeland A."/>
            <person name="Barry K.W."/>
            <person name="Cichocki N."/>
            <person name="Veneault-Fourrey C."/>
            <person name="LaButti K."/>
            <person name="Lindquist E.A."/>
            <person name="Lipzen A."/>
            <person name="Lundell T."/>
            <person name="Morin E."/>
            <person name="Murat C."/>
            <person name="Riley R."/>
            <person name="Ohm R."/>
            <person name="Sun H."/>
            <person name="Tunlid A."/>
            <person name="Henrissat B."/>
            <person name="Grigoriev I.V."/>
            <person name="Hibbett D.S."/>
            <person name="Martin F."/>
        </authorList>
    </citation>
    <scope>NUCLEOTIDE SEQUENCE [LARGE SCALE GENOMIC DNA]</scope>
    <source>
        <strain evidence="4">h7</strain>
    </source>
</reference>
<dbReference type="PANTHER" id="PTHR11937">
    <property type="entry name" value="ACTIN"/>
    <property type="match status" value="1"/>
</dbReference>
<evidence type="ECO:0000256" key="2">
    <source>
        <dbReference type="SAM" id="MobiDB-lite"/>
    </source>
</evidence>
<feature type="region of interest" description="Disordered" evidence="2">
    <location>
        <begin position="421"/>
        <end position="451"/>
    </location>
</feature>
<evidence type="ECO:0000313" key="3">
    <source>
        <dbReference type="EMBL" id="KIM48483.1"/>
    </source>
</evidence>
<dbReference type="AlphaFoldDB" id="A0A0C2YFH5"/>
<sequence>MEENTPQTIFRLPTTYLPTLPPTAEPYSKHRSHHTPIVIDNGSTSIRWGFGTSATPYTSPNAVAKYKERKTNKPLLLFGEAIDSESGVRAQAKTPWEGDVLLNFDALENALDYAFIQLGIDTPSVDHPVLMTERLCSPLHSRALTSELMFELYNVPSLTYCIDGIMSFYQNHLPPPKQPFASNGLVISFNTASTSIIPILRGKGLLSQAKRIPWGPSQSSEYLLKLIQLKYPNFPTRVTTIQTNWMLHNFCQVATDFPALLRELRDPLKLRASEVIVQFPFTLPVTEEKTEEEVAKIAEKRKEQGKKLQEMAAKMMVEKLLQKETDLQYLTNLKETKATENKREWVSKLQAEGLSDEAALDETIKKLDADLKKARKKEAGEADEGQEEPTFPLVDIPDADLDEESLKEKKKQKLLKAGFEARARARREKEREKEEREREEKKEEEEREEDLGGWARKLRQEQEALMAKIKERSKRKAALTDRKSAAAQARMKNIASLAADDRVPKAKKRKGGGEDMFGADDADWAIYRKIYTAAPSSDEEEDLVQLQVIEQKLLAHDPTFTNKHTHASIASQRSALMSAFRPSYEEGDIEGNTRIHLNTERWRVCEAYFSPGMAGVDSAGLAEVIQNLVPSFIESRSRTTPLDFPDDRAELIQNVFLTGSASRMPGVEARLHATLQSLLPPGSPINVMRAEDPTLDAWKGMAAFTRTEEFRNVGVTKAEYEEYGGERVRRWWGGNWNGEFSREVGDAMQVDEPQQPAKAPNFDDLWGK</sequence>
<evidence type="ECO:0000313" key="4">
    <source>
        <dbReference type="Proteomes" id="UP000053424"/>
    </source>
</evidence>
<dbReference type="STRING" id="686832.A0A0C2YFH5"/>
<accession>A0A0C2YFH5</accession>
<dbReference type="EMBL" id="KN831769">
    <property type="protein sequence ID" value="KIM48483.1"/>
    <property type="molecule type" value="Genomic_DNA"/>
</dbReference>
<evidence type="ECO:0008006" key="5">
    <source>
        <dbReference type="Google" id="ProtNLM"/>
    </source>
</evidence>
<dbReference type="Gene3D" id="3.30.420.40">
    <property type="match status" value="4"/>
</dbReference>
<feature type="region of interest" description="Disordered" evidence="2">
    <location>
        <begin position="376"/>
        <end position="397"/>
    </location>
</feature>
<comment type="similarity">
    <text evidence="1">Belongs to the actin family.</text>
</comment>
<proteinExistence type="inferred from homology"/>
<reference evidence="3 4" key="1">
    <citation type="submission" date="2014-04" db="EMBL/GenBank/DDBJ databases">
        <authorList>
            <consortium name="DOE Joint Genome Institute"/>
            <person name="Kuo A."/>
            <person name="Gay G."/>
            <person name="Dore J."/>
            <person name="Kohler A."/>
            <person name="Nagy L.G."/>
            <person name="Floudas D."/>
            <person name="Copeland A."/>
            <person name="Barry K.W."/>
            <person name="Cichocki N."/>
            <person name="Veneault-Fourrey C."/>
            <person name="LaButti K."/>
            <person name="Lindquist E.A."/>
            <person name="Lipzen A."/>
            <person name="Lundell T."/>
            <person name="Morin E."/>
            <person name="Murat C."/>
            <person name="Sun H."/>
            <person name="Tunlid A."/>
            <person name="Henrissat B."/>
            <person name="Grigoriev I.V."/>
            <person name="Hibbett D.S."/>
            <person name="Martin F."/>
            <person name="Nordberg H.P."/>
            <person name="Cantor M.N."/>
            <person name="Hua S.X."/>
        </authorList>
    </citation>
    <scope>NUCLEOTIDE SEQUENCE [LARGE SCALE GENOMIC DNA]</scope>
    <source>
        <strain evidence="4">h7</strain>
    </source>
</reference>
<organism evidence="3 4">
    <name type="scientific">Hebeloma cylindrosporum</name>
    <dbReference type="NCBI Taxonomy" id="76867"/>
    <lineage>
        <taxon>Eukaryota</taxon>
        <taxon>Fungi</taxon>
        <taxon>Dikarya</taxon>
        <taxon>Basidiomycota</taxon>
        <taxon>Agaricomycotina</taxon>
        <taxon>Agaricomycetes</taxon>
        <taxon>Agaricomycetidae</taxon>
        <taxon>Agaricales</taxon>
        <taxon>Agaricineae</taxon>
        <taxon>Hymenogastraceae</taxon>
        <taxon>Hebeloma</taxon>
    </lineage>
</organism>
<dbReference type="Gene3D" id="3.90.640.10">
    <property type="entry name" value="Actin, Chain A, domain 4"/>
    <property type="match status" value="2"/>
</dbReference>
<evidence type="ECO:0000256" key="1">
    <source>
        <dbReference type="RuleBase" id="RU000487"/>
    </source>
</evidence>
<dbReference type="InterPro" id="IPR004000">
    <property type="entry name" value="Actin"/>
</dbReference>
<dbReference type="Pfam" id="PF00022">
    <property type="entry name" value="Actin"/>
    <property type="match status" value="2"/>
</dbReference>
<feature type="region of interest" description="Disordered" evidence="2">
    <location>
        <begin position="749"/>
        <end position="768"/>
    </location>
</feature>